<evidence type="ECO:0000256" key="1">
    <source>
        <dbReference type="SAM" id="Phobius"/>
    </source>
</evidence>
<evidence type="ECO:0000313" key="3">
    <source>
        <dbReference type="Proteomes" id="UP001217089"/>
    </source>
</evidence>
<keyword evidence="1" id="KW-1133">Transmembrane helix</keyword>
<proteinExistence type="predicted"/>
<accession>A0ABQ9E7M1</accession>
<name>A0ABQ9E7M1_TEGGR</name>
<protein>
    <submittedName>
        <fullName evidence="2">Uncharacterized protein</fullName>
    </submittedName>
</protein>
<reference evidence="2 3" key="1">
    <citation type="submission" date="2022-12" db="EMBL/GenBank/DDBJ databases">
        <title>Chromosome-level genome of Tegillarca granosa.</title>
        <authorList>
            <person name="Kim J."/>
        </authorList>
    </citation>
    <scope>NUCLEOTIDE SEQUENCE [LARGE SCALE GENOMIC DNA]</scope>
    <source>
        <strain evidence="2">Teg-2019</strain>
        <tissue evidence="2">Adductor muscle</tissue>
    </source>
</reference>
<dbReference type="EMBL" id="JARBDR010000918">
    <property type="protein sequence ID" value="KAJ8301369.1"/>
    <property type="molecule type" value="Genomic_DNA"/>
</dbReference>
<dbReference type="Proteomes" id="UP001217089">
    <property type="component" value="Unassembled WGS sequence"/>
</dbReference>
<comment type="caution">
    <text evidence="2">The sequence shown here is derived from an EMBL/GenBank/DDBJ whole genome shotgun (WGS) entry which is preliminary data.</text>
</comment>
<sequence length="66" mass="7853">MVYIAYINHEKLFAKMSFPNFKHKTEKEASLVLVNCLDLMLTFIVFHLSNYFNFILDICLYKVENS</sequence>
<keyword evidence="3" id="KW-1185">Reference proteome</keyword>
<feature type="transmembrane region" description="Helical" evidence="1">
    <location>
        <begin position="29"/>
        <end position="48"/>
    </location>
</feature>
<keyword evidence="1" id="KW-0812">Transmembrane</keyword>
<gene>
    <name evidence="2" type="ORF">KUTeg_020356</name>
</gene>
<evidence type="ECO:0000313" key="2">
    <source>
        <dbReference type="EMBL" id="KAJ8301369.1"/>
    </source>
</evidence>
<organism evidence="2 3">
    <name type="scientific">Tegillarca granosa</name>
    <name type="common">Malaysian cockle</name>
    <name type="synonym">Anadara granosa</name>
    <dbReference type="NCBI Taxonomy" id="220873"/>
    <lineage>
        <taxon>Eukaryota</taxon>
        <taxon>Metazoa</taxon>
        <taxon>Spiralia</taxon>
        <taxon>Lophotrochozoa</taxon>
        <taxon>Mollusca</taxon>
        <taxon>Bivalvia</taxon>
        <taxon>Autobranchia</taxon>
        <taxon>Pteriomorphia</taxon>
        <taxon>Arcoida</taxon>
        <taxon>Arcoidea</taxon>
        <taxon>Arcidae</taxon>
        <taxon>Tegillarca</taxon>
    </lineage>
</organism>
<keyword evidence="1" id="KW-0472">Membrane</keyword>